<protein>
    <submittedName>
        <fullName evidence="6">2-octaprenyl-6-methoxyphenol hydroxylase</fullName>
        <ecNumber evidence="6">1.14.13.-</ecNumber>
    </submittedName>
</protein>
<dbReference type="SUPFAM" id="SSF51905">
    <property type="entry name" value="FAD/NAD(P)-binding domain"/>
    <property type="match status" value="1"/>
</dbReference>
<dbReference type="EC" id="1.14.13.-" evidence="6"/>
<dbReference type="PRINTS" id="PR00420">
    <property type="entry name" value="RNGMNOXGNASE"/>
</dbReference>
<keyword evidence="7" id="KW-1185">Reference proteome</keyword>
<dbReference type="GO" id="GO:0050660">
    <property type="term" value="F:flavin adenine dinucleotide binding"/>
    <property type="evidence" value="ECO:0007669"/>
    <property type="project" value="InterPro"/>
</dbReference>
<keyword evidence="5" id="KW-0503">Monooxygenase</keyword>
<dbReference type="InterPro" id="IPR010971">
    <property type="entry name" value="UbiH/COQ6"/>
</dbReference>
<evidence type="ECO:0000256" key="1">
    <source>
        <dbReference type="ARBA" id="ARBA00001974"/>
    </source>
</evidence>
<dbReference type="HOGENOM" id="CLU_009665_8_3_4"/>
<keyword evidence="3" id="KW-0274">FAD</keyword>
<dbReference type="PATRIC" id="fig|1208920.3.peg.515"/>
<accession>M1LSJ1</accession>
<dbReference type="Proteomes" id="UP000011541">
    <property type="component" value="Chromosome"/>
</dbReference>
<sequence>MNKEFDIAIVGSGITGSTLAILLSRLTTNPSRVALIQKIDLDSDLIKKKHKPDVLALSYDSKLLLKGINAWPEGSSVIKTVHVSKFNQFGKLLLKNTDLNIDELGSIVNYDNLQKKLDKLVLESGVSLICGDNVEIIKKNSIYQTQIDGSFLKSLIVIQANGINCSDFEKKYDQKALLTTVKVRSHNNEERLAWERFTDTGCIALLPTPQNLDLYSVVWCDNIKNIECLINMSNKEFSISINKFFGSLLGNISSDFERYTIPLSLKIKKHLNDLNLVTIGNAAQTIHPIGGQGLNLGLRDVGCLVRCIDKWLDNKTETISILNKFNNKRYLDRIITIGITDTLTNIFSSKIHLIQKMFGTSLSLIDLIKPLKRSIIRQLIIGTKM</sequence>
<dbReference type="InterPro" id="IPR018168">
    <property type="entry name" value="Ubi_Hdrlase_CS"/>
</dbReference>
<dbReference type="GO" id="GO:0016705">
    <property type="term" value="F:oxidoreductase activity, acting on paired donors, with incorporation or reduction of molecular oxygen"/>
    <property type="evidence" value="ECO:0007669"/>
    <property type="project" value="InterPro"/>
</dbReference>
<proteinExistence type="predicted"/>
<dbReference type="InterPro" id="IPR051205">
    <property type="entry name" value="UbiH/COQ6_monooxygenase"/>
</dbReference>
<dbReference type="KEGG" id="kon:CONE_0799"/>
<keyword evidence="4 6" id="KW-0560">Oxidoreductase</keyword>
<evidence type="ECO:0000256" key="4">
    <source>
        <dbReference type="ARBA" id="ARBA00023002"/>
    </source>
</evidence>
<dbReference type="PANTHER" id="PTHR43876:SF7">
    <property type="entry name" value="UBIQUINONE BIOSYNTHESIS MONOOXYGENASE COQ6, MITOCHONDRIAL"/>
    <property type="match status" value="1"/>
</dbReference>
<dbReference type="Gene3D" id="3.50.50.60">
    <property type="entry name" value="FAD/NAD(P)-binding domain"/>
    <property type="match status" value="2"/>
</dbReference>
<evidence type="ECO:0000313" key="7">
    <source>
        <dbReference type="Proteomes" id="UP000011541"/>
    </source>
</evidence>
<keyword evidence="2" id="KW-0285">Flavoprotein</keyword>
<reference evidence="6 7" key="1">
    <citation type="journal article" date="2013" name="Genome Biol. Evol.">
        <title>Genome evolution and phylogenomic analysis of candidatus kinetoplastibacterium, the betaproteobacterial endosymbionts of strigomonas and angomonas.</title>
        <authorList>
            <person name="Alves J.M."/>
            <person name="Serrano M.G."/>
            <person name="Maia da Silva F."/>
            <person name="Voegtly L.J."/>
            <person name="Matveyev A.V."/>
            <person name="Teixeira M.M."/>
            <person name="Camargo E.P."/>
            <person name="Buck G.A."/>
        </authorList>
    </citation>
    <scope>NUCLEOTIDE SEQUENCE [LARGE SCALE GENOMIC DNA]</scope>
    <source>
        <strain evidence="6 7">TCC290E</strain>
    </source>
</reference>
<dbReference type="GO" id="GO:0004497">
    <property type="term" value="F:monooxygenase activity"/>
    <property type="evidence" value="ECO:0007669"/>
    <property type="project" value="UniProtKB-KW"/>
</dbReference>
<dbReference type="GO" id="GO:0006744">
    <property type="term" value="P:ubiquinone biosynthetic process"/>
    <property type="evidence" value="ECO:0007669"/>
    <property type="project" value="InterPro"/>
</dbReference>
<evidence type="ECO:0000256" key="5">
    <source>
        <dbReference type="ARBA" id="ARBA00023033"/>
    </source>
</evidence>
<dbReference type="STRING" id="1208920.CONE_0799"/>
<evidence type="ECO:0000313" key="6">
    <source>
        <dbReference type="EMBL" id="AGF48522.1"/>
    </source>
</evidence>
<gene>
    <name evidence="6" type="ORF">CONE_0799</name>
</gene>
<dbReference type="OrthoDB" id="9769565at2"/>
<evidence type="ECO:0000256" key="2">
    <source>
        <dbReference type="ARBA" id="ARBA00022630"/>
    </source>
</evidence>
<dbReference type="eggNOG" id="COG0654">
    <property type="taxonomic scope" value="Bacteria"/>
</dbReference>
<comment type="cofactor">
    <cofactor evidence="1">
        <name>FAD</name>
        <dbReference type="ChEBI" id="CHEBI:57692"/>
    </cofactor>
</comment>
<dbReference type="PROSITE" id="PS01304">
    <property type="entry name" value="UBIH"/>
    <property type="match status" value="1"/>
</dbReference>
<evidence type="ECO:0000256" key="3">
    <source>
        <dbReference type="ARBA" id="ARBA00022827"/>
    </source>
</evidence>
<dbReference type="NCBIfam" id="TIGR01988">
    <property type="entry name" value="Ubi-OHases"/>
    <property type="match status" value="1"/>
</dbReference>
<dbReference type="EMBL" id="CP003805">
    <property type="protein sequence ID" value="AGF48522.1"/>
    <property type="molecule type" value="Genomic_DNA"/>
</dbReference>
<dbReference type="PANTHER" id="PTHR43876">
    <property type="entry name" value="UBIQUINONE BIOSYNTHESIS MONOOXYGENASE COQ6, MITOCHONDRIAL"/>
    <property type="match status" value="1"/>
</dbReference>
<organism evidence="6 7">
    <name type="scientific">Candidatus Kinetoplastidibacterium stringomonadis TCC290E</name>
    <dbReference type="NCBI Taxonomy" id="1208920"/>
    <lineage>
        <taxon>Bacteria</taxon>
        <taxon>Pseudomonadati</taxon>
        <taxon>Pseudomonadota</taxon>
        <taxon>Betaproteobacteria</taxon>
        <taxon>Candidatus Kinetoplastidibacterium</taxon>
    </lineage>
</organism>
<dbReference type="RefSeq" id="WP_015397208.1">
    <property type="nucleotide sequence ID" value="NC_020299.1"/>
</dbReference>
<dbReference type="InterPro" id="IPR036188">
    <property type="entry name" value="FAD/NAD-bd_sf"/>
</dbReference>
<name>M1LSJ1_9PROT</name>
<dbReference type="AlphaFoldDB" id="M1LSJ1"/>